<organism evidence="5">
    <name type="scientific">viral metagenome</name>
    <dbReference type="NCBI Taxonomy" id="1070528"/>
    <lineage>
        <taxon>unclassified sequences</taxon>
        <taxon>metagenomes</taxon>
        <taxon>organismal metagenomes</taxon>
    </lineage>
</organism>
<dbReference type="EMBL" id="MN738841">
    <property type="protein sequence ID" value="QHT39314.1"/>
    <property type="molecule type" value="Genomic_DNA"/>
</dbReference>
<dbReference type="Gene3D" id="3.40.395.10">
    <property type="entry name" value="Adenoviral Proteinase, Chain A"/>
    <property type="match status" value="1"/>
</dbReference>
<dbReference type="GO" id="GO:0006508">
    <property type="term" value="P:proteolysis"/>
    <property type="evidence" value="ECO:0007669"/>
    <property type="project" value="UniProtKB-KW"/>
</dbReference>
<feature type="domain" description="Ubiquitin-like protease family profile" evidence="4">
    <location>
        <begin position="184"/>
        <end position="305"/>
    </location>
</feature>
<dbReference type="AlphaFoldDB" id="A0A6C0FEE3"/>
<proteinExistence type="predicted"/>
<feature type="compositionally biased region" description="Basic residues" evidence="3">
    <location>
        <begin position="9"/>
        <end position="23"/>
    </location>
</feature>
<feature type="region of interest" description="Disordered" evidence="3">
    <location>
        <begin position="9"/>
        <end position="30"/>
    </location>
</feature>
<dbReference type="InterPro" id="IPR038765">
    <property type="entry name" value="Papain-like_cys_pep_sf"/>
</dbReference>
<evidence type="ECO:0000256" key="1">
    <source>
        <dbReference type="ARBA" id="ARBA00022670"/>
    </source>
</evidence>
<sequence>MNYMVKRIKNSKRGKRHKTRNKMYKPEHCSPGENDVDGSCLDDDIVIKVAKALNNMSKTDKKLNEITLNRSPEDIHDDVCKEISKISNCSSEACWQKIKSLMQALGSDKEEFKDSFKPIMPEEWITNYNEWLSTFEIEDCLEQHMEADDKFYFYGAVPMDFSKCSVSNLCSFDMKEHLSNGKSKIGIVFNTDPSTKSGEHWISMYIDLGKHNSDNYGIYYFDSFGKKPSMEVKELIQNIINQGTHCNRKPLYFYNDYPYQKANYQCGMYAIHFIKSMLEGLSFEEYLDIKLNDGLMIKLRNQYFVRL</sequence>
<evidence type="ECO:0000259" key="4">
    <source>
        <dbReference type="Pfam" id="PF02902"/>
    </source>
</evidence>
<dbReference type="InterPro" id="IPR003653">
    <property type="entry name" value="Peptidase_C48_C"/>
</dbReference>
<dbReference type="GO" id="GO:0008234">
    <property type="term" value="F:cysteine-type peptidase activity"/>
    <property type="evidence" value="ECO:0007669"/>
    <property type="project" value="InterPro"/>
</dbReference>
<evidence type="ECO:0000256" key="3">
    <source>
        <dbReference type="SAM" id="MobiDB-lite"/>
    </source>
</evidence>
<dbReference type="Pfam" id="PF02902">
    <property type="entry name" value="Peptidase_C48"/>
    <property type="match status" value="1"/>
</dbReference>
<name>A0A6C0FEE3_9ZZZZ</name>
<evidence type="ECO:0000313" key="5">
    <source>
        <dbReference type="EMBL" id="QHT39314.1"/>
    </source>
</evidence>
<dbReference type="SUPFAM" id="SSF54001">
    <property type="entry name" value="Cysteine proteinases"/>
    <property type="match status" value="1"/>
</dbReference>
<evidence type="ECO:0000256" key="2">
    <source>
        <dbReference type="ARBA" id="ARBA00022801"/>
    </source>
</evidence>
<keyword evidence="1" id="KW-0645">Protease</keyword>
<protein>
    <recommendedName>
        <fullName evidence="4">Ubiquitin-like protease family profile domain-containing protein</fullName>
    </recommendedName>
</protein>
<accession>A0A6C0FEE3</accession>
<keyword evidence="2" id="KW-0378">Hydrolase</keyword>
<reference evidence="5" key="1">
    <citation type="journal article" date="2020" name="Nature">
        <title>Giant virus diversity and host interactions through global metagenomics.</title>
        <authorList>
            <person name="Schulz F."/>
            <person name="Roux S."/>
            <person name="Paez-Espino D."/>
            <person name="Jungbluth S."/>
            <person name="Walsh D.A."/>
            <person name="Denef V.J."/>
            <person name="McMahon K.D."/>
            <person name="Konstantinidis K.T."/>
            <person name="Eloe-Fadrosh E.A."/>
            <person name="Kyrpides N.C."/>
            <person name="Woyke T."/>
        </authorList>
    </citation>
    <scope>NUCLEOTIDE SEQUENCE</scope>
    <source>
        <strain evidence="5">GVMAG-S-ERX556126-94</strain>
    </source>
</reference>